<evidence type="ECO:0000313" key="3">
    <source>
        <dbReference type="Proteomes" id="UP000231901"/>
    </source>
</evidence>
<dbReference type="Proteomes" id="UP000231901">
    <property type="component" value="Chromosome"/>
</dbReference>
<organism evidence="2 3">
    <name type="scientific">Dickeya fangzhongdai</name>
    <dbReference type="NCBI Taxonomy" id="1778540"/>
    <lineage>
        <taxon>Bacteria</taxon>
        <taxon>Pseudomonadati</taxon>
        <taxon>Pseudomonadota</taxon>
        <taxon>Gammaproteobacteria</taxon>
        <taxon>Enterobacterales</taxon>
        <taxon>Pectobacteriaceae</taxon>
        <taxon>Dickeya</taxon>
    </lineage>
</organism>
<feature type="transmembrane region" description="Helical" evidence="1">
    <location>
        <begin position="79"/>
        <end position="98"/>
    </location>
</feature>
<dbReference type="InterPro" id="IPR003744">
    <property type="entry name" value="YhhQ"/>
</dbReference>
<feature type="transmembrane region" description="Helical" evidence="1">
    <location>
        <begin position="104"/>
        <end position="130"/>
    </location>
</feature>
<dbReference type="EMBL" id="CP025003">
    <property type="protein sequence ID" value="ATZ93354.1"/>
    <property type="molecule type" value="Genomic_DNA"/>
</dbReference>
<dbReference type="OrthoDB" id="9805479at2"/>
<comment type="function">
    <text evidence="1">Involved in the import of queuosine (Q) precursors, required for Q precursor salvage.</text>
</comment>
<dbReference type="RefSeq" id="WP_038917993.1">
    <property type="nucleotide sequence ID" value="NZ_BMJF01000004.1"/>
</dbReference>
<keyword evidence="1" id="KW-0813">Transport</keyword>
<reference evidence="3" key="1">
    <citation type="journal article" date="2018" name="Genome Announc.">
        <title>Complete genome sequence of a Dickeya fangzhongdai type strain causing bleeding canker of pear tree trunks.</title>
        <authorList>
            <person name="Zhao Y."/>
            <person name="Tian Y."/>
            <person name="Li X."/>
            <person name="Hu B."/>
        </authorList>
    </citation>
    <scope>NUCLEOTIDE SEQUENCE [LARGE SCALE GENOMIC DNA]</scope>
    <source>
        <strain evidence="3">DSM 101947</strain>
    </source>
</reference>
<sequence>MDANRKFKLLGFNHSGELSANIMVLSTGKMIHMDLKELVDSEISDDLSRHELNALYKKLYSGKDITTAYDISDRNERSWLAYLIITAALCVIYIFSTVSGVKPIFIPALNLVVPPAVFVYPLTFILVDILNEFYGLRLARRTILIAFFFHLAFVLGLWVTSLIPGLPEWEYGKTYSGIVESMMAVLVASSLAYLISENINAWVLHKIKILTKSRYLFIRVITSTVTASAVDSVIFCTIAFYNVLSFDVIRTMILSQFLIKVVYAVLGVGPIYGTRRLFRKYIHAVPVPARN</sequence>
<gene>
    <name evidence="2" type="ORF">CVE23_04805</name>
</gene>
<feature type="transmembrane region" description="Helical" evidence="1">
    <location>
        <begin position="216"/>
        <end position="241"/>
    </location>
</feature>
<dbReference type="KEGG" id="dfn:CVE23_04805"/>
<dbReference type="PANTHER" id="PTHR34300">
    <property type="entry name" value="QUEUOSINE PRECURSOR TRANSPORTER-RELATED"/>
    <property type="match status" value="1"/>
</dbReference>
<dbReference type="PANTHER" id="PTHR34300:SF2">
    <property type="entry name" value="QUEUOSINE PRECURSOR TRANSPORTER-RELATED"/>
    <property type="match status" value="1"/>
</dbReference>
<evidence type="ECO:0000313" key="2">
    <source>
        <dbReference type="EMBL" id="ATZ93354.1"/>
    </source>
</evidence>
<dbReference type="AlphaFoldDB" id="A0A2K8QIQ9"/>
<dbReference type="GeneID" id="66563660"/>
<dbReference type="NCBIfam" id="TIGR00697">
    <property type="entry name" value="queuosine precursor transporter"/>
    <property type="match status" value="1"/>
</dbReference>
<comment type="similarity">
    <text evidence="1">Belongs to the vitamin uptake transporter (VUT/ECF) (TC 2.A.88) family. Q precursor transporter subfamily.</text>
</comment>
<dbReference type="HAMAP" id="MF_02088">
    <property type="entry name" value="Q_prec_transport"/>
    <property type="match status" value="1"/>
</dbReference>
<keyword evidence="3" id="KW-1185">Reference proteome</keyword>
<keyword evidence="1" id="KW-0997">Cell inner membrane</keyword>
<keyword evidence="1" id="KW-1003">Cell membrane</keyword>
<feature type="transmembrane region" description="Helical" evidence="1">
    <location>
        <begin position="142"/>
        <end position="163"/>
    </location>
</feature>
<dbReference type="GO" id="GO:0022857">
    <property type="term" value="F:transmembrane transporter activity"/>
    <property type="evidence" value="ECO:0007669"/>
    <property type="project" value="UniProtKB-UniRule"/>
</dbReference>
<feature type="transmembrane region" description="Helical" evidence="1">
    <location>
        <begin position="253"/>
        <end position="273"/>
    </location>
</feature>
<keyword evidence="1" id="KW-1133">Transmembrane helix</keyword>
<proteinExistence type="inferred from homology"/>
<keyword evidence="1" id="KW-0812">Transmembrane</keyword>
<feature type="transmembrane region" description="Helical" evidence="1">
    <location>
        <begin position="175"/>
        <end position="195"/>
    </location>
</feature>
<comment type="subcellular location">
    <subcellularLocation>
        <location evidence="1">Cell inner membrane</location>
        <topology evidence="1">Multi-pass membrane protein</topology>
    </subcellularLocation>
</comment>
<protein>
    <recommendedName>
        <fullName evidence="1">Probable queuosine precursor transporter</fullName>
        <shortName evidence="1">Q precursor transporter</shortName>
    </recommendedName>
</protein>
<dbReference type="Pfam" id="PF02592">
    <property type="entry name" value="Vut_1"/>
    <property type="match status" value="1"/>
</dbReference>
<keyword evidence="1" id="KW-0472">Membrane</keyword>
<name>A0A2K8QIQ9_9GAMM</name>
<dbReference type="GO" id="GO:0005886">
    <property type="term" value="C:plasma membrane"/>
    <property type="evidence" value="ECO:0007669"/>
    <property type="project" value="UniProtKB-SubCell"/>
</dbReference>
<accession>A0A2K8QIQ9</accession>
<evidence type="ECO:0000256" key="1">
    <source>
        <dbReference type="HAMAP-Rule" id="MF_02088"/>
    </source>
</evidence>